<evidence type="ECO:0000256" key="1">
    <source>
        <dbReference type="SAM" id="MobiDB-lite"/>
    </source>
</evidence>
<name>A0ABQ1S088_9SPHN</name>
<organism evidence="2 3">
    <name type="scientific">Tsuneonella deserti</name>
    <dbReference type="NCBI Taxonomy" id="2035528"/>
    <lineage>
        <taxon>Bacteria</taxon>
        <taxon>Pseudomonadati</taxon>
        <taxon>Pseudomonadota</taxon>
        <taxon>Alphaproteobacteria</taxon>
        <taxon>Sphingomonadales</taxon>
        <taxon>Erythrobacteraceae</taxon>
        <taxon>Tsuneonella</taxon>
    </lineage>
</organism>
<sequence>MCTRSGSDRLTERGEPQPGGSYKGAFARNVAVAQQVQQLAELGIRRAFAGSAVAQYRGEAIVEVHVLSGALETDGAERFTFVFSTNA</sequence>
<evidence type="ECO:0000313" key="2">
    <source>
        <dbReference type="EMBL" id="GGD88984.1"/>
    </source>
</evidence>
<proteinExistence type="predicted"/>
<evidence type="ECO:0000313" key="3">
    <source>
        <dbReference type="Proteomes" id="UP000619041"/>
    </source>
</evidence>
<accession>A0ABQ1S088</accession>
<keyword evidence="3" id="KW-1185">Reference proteome</keyword>
<comment type="caution">
    <text evidence="2">The sequence shown here is derived from an EMBL/GenBank/DDBJ whole genome shotgun (WGS) entry which is preliminary data.</text>
</comment>
<protein>
    <submittedName>
        <fullName evidence="2">Uncharacterized protein</fullName>
    </submittedName>
</protein>
<feature type="region of interest" description="Disordered" evidence="1">
    <location>
        <begin position="1"/>
        <end position="22"/>
    </location>
</feature>
<dbReference type="EMBL" id="BMKL01000001">
    <property type="protein sequence ID" value="GGD88984.1"/>
    <property type="molecule type" value="Genomic_DNA"/>
</dbReference>
<dbReference type="Proteomes" id="UP000619041">
    <property type="component" value="Unassembled WGS sequence"/>
</dbReference>
<feature type="compositionally biased region" description="Basic and acidic residues" evidence="1">
    <location>
        <begin position="1"/>
        <end position="15"/>
    </location>
</feature>
<reference evidence="3" key="1">
    <citation type="journal article" date="2019" name="Int. J. Syst. Evol. Microbiol.">
        <title>The Global Catalogue of Microorganisms (GCM) 10K type strain sequencing project: providing services to taxonomists for standard genome sequencing and annotation.</title>
        <authorList>
            <consortium name="The Broad Institute Genomics Platform"/>
            <consortium name="The Broad Institute Genome Sequencing Center for Infectious Disease"/>
            <person name="Wu L."/>
            <person name="Ma J."/>
        </authorList>
    </citation>
    <scope>NUCLEOTIDE SEQUENCE [LARGE SCALE GENOMIC DNA]</scope>
    <source>
        <strain evidence="3">CGMCC 1.15959</strain>
    </source>
</reference>
<gene>
    <name evidence="2" type="ORF">GCM10011515_05830</name>
</gene>